<dbReference type="OrthoDB" id="8949486at2759"/>
<feature type="compositionally biased region" description="Polar residues" evidence="2">
    <location>
        <begin position="83"/>
        <end position="98"/>
    </location>
</feature>
<feature type="region of interest" description="Disordered" evidence="2">
    <location>
        <begin position="1"/>
        <end position="98"/>
    </location>
</feature>
<organism evidence="3 4">
    <name type="scientific">Hanseniaspora osmophila</name>
    <dbReference type="NCBI Taxonomy" id="56408"/>
    <lineage>
        <taxon>Eukaryota</taxon>
        <taxon>Fungi</taxon>
        <taxon>Dikarya</taxon>
        <taxon>Ascomycota</taxon>
        <taxon>Saccharomycotina</taxon>
        <taxon>Saccharomycetes</taxon>
        <taxon>Saccharomycodales</taxon>
        <taxon>Saccharomycodaceae</taxon>
        <taxon>Hanseniaspora</taxon>
    </lineage>
</organism>
<protein>
    <submittedName>
        <fullName evidence="3">Autophagy protein 16</fullName>
    </submittedName>
</protein>
<dbReference type="Gene3D" id="1.20.5.170">
    <property type="match status" value="1"/>
</dbReference>
<name>A0A1E5RNH2_9ASCO</name>
<evidence type="ECO:0000256" key="2">
    <source>
        <dbReference type="SAM" id="MobiDB-lite"/>
    </source>
</evidence>
<evidence type="ECO:0000313" key="3">
    <source>
        <dbReference type="EMBL" id="OEJ88442.1"/>
    </source>
</evidence>
<keyword evidence="4" id="KW-1185">Reference proteome</keyword>
<evidence type="ECO:0000313" key="4">
    <source>
        <dbReference type="Proteomes" id="UP000095728"/>
    </source>
</evidence>
<sequence>MSSERDSGPENATISPKRTEKTLFPGAPLPEQISKPNIQPHESFKKDHSVTQEEKTSLKANSVSKSDAENEADGVDNGDLPENSDSAASDNATIPANSAPANYSEKIMESQLNDSEIINLLNTRDAISHNFSQLFVSQSELASYSLPARNRKSTKGDTGFLEQILGKCKAQLLEKERQNTSLNEVIETQKTEIRHLQDEMLSMNIENNLLHQELLKRQTEYDKLVERWMAKAQQDADAMNANF</sequence>
<feature type="compositionally biased region" description="Basic and acidic residues" evidence="2">
    <location>
        <begin position="42"/>
        <end position="57"/>
    </location>
</feature>
<dbReference type="Proteomes" id="UP000095728">
    <property type="component" value="Unassembled WGS sequence"/>
</dbReference>
<dbReference type="EMBL" id="LPNM01000005">
    <property type="protein sequence ID" value="OEJ88442.1"/>
    <property type="molecule type" value="Genomic_DNA"/>
</dbReference>
<gene>
    <name evidence="3" type="ORF">AWRI3579_g941</name>
</gene>
<dbReference type="CDD" id="cd22887">
    <property type="entry name" value="Atg16_CCD"/>
    <property type="match status" value="1"/>
</dbReference>
<accession>A0A1E5RNH2</accession>
<dbReference type="AlphaFoldDB" id="A0A1E5RNH2"/>
<reference evidence="4" key="1">
    <citation type="journal article" date="2016" name="Genome Announc.">
        <title>Genome sequences of three species of Hanseniaspora isolated from spontaneous wine fermentations.</title>
        <authorList>
            <person name="Sternes P.R."/>
            <person name="Lee D."/>
            <person name="Kutyna D.R."/>
            <person name="Borneman A.R."/>
        </authorList>
    </citation>
    <scope>NUCLEOTIDE SEQUENCE [LARGE SCALE GENOMIC DNA]</scope>
    <source>
        <strain evidence="4">AWRI3579</strain>
    </source>
</reference>
<comment type="caution">
    <text evidence="3">The sequence shown here is derived from an EMBL/GenBank/DDBJ whole genome shotgun (WGS) entry which is preliminary data.</text>
</comment>
<feature type="coiled-coil region" evidence="1">
    <location>
        <begin position="172"/>
        <end position="206"/>
    </location>
</feature>
<evidence type="ECO:0000256" key="1">
    <source>
        <dbReference type="SAM" id="Coils"/>
    </source>
</evidence>
<keyword evidence="1" id="KW-0175">Coiled coil</keyword>
<dbReference type="InParanoid" id="A0A1E5RNH2"/>
<proteinExistence type="predicted"/>